<dbReference type="Proteomes" id="UP000521748">
    <property type="component" value="Unassembled WGS sequence"/>
</dbReference>
<protein>
    <recommendedName>
        <fullName evidence="1">ESAT-6-like protein</fullName>
    </recommendedName>
</protein>
<keyword evidence="4" id="KW-1185">Reference proteome</keyword>
<accession>A0A7Y9S4L3</accession>
<dbReference type="RefSeq" id="WP_179388246.1">
    <property type="nucleotide sequence ID" value="NZ_JACBYQ010000001.1"/>
</dbReference>
<organism evidence="3 4">
    <name type="scientific">Psychromicrobium silvestre</name>
    <dbReference type="NCBI Taxonomy" id="1645614"/>
    <lineage>
        <taxon>Bacteria</taxon>
        <taxon>Bacillati</taxon>
        <taxon>Actinomycetota</taxon>
        <taxon>Actinomycetes</taxon>
        <taxon>Micrococcales</taxon>
        <taxon>Micrococcaceae</taxon>
        <taxon>Psychromicrobium</taxon>
    </lineage>
</organism>
<proteinExistence type="inferred from homology"/>
<evidence type="ECO:0000256" key="2">
    <source>
        <dbReference type="SAM" id="MobiDB-lite"/>
    </source>
</evidence>
<dbReference type="Pfam" id="PF06013">
    <property type="entry name" value="WXG100"/>
    <property type="match status" value="1"/>
</dbReference>
<feature type="compositionally biased region" description="Polar residues" evidence="2">
    <location>
        <begin position="7"/>
        <end position="22"/>
    </location>
</feature>
<evidence type="ECO:0000256" key="1">
    <source>
        <dbReference type="RuleBase" id="RU362001"/>
    </source>
</evidence>
<dbReference type="Gene3D" id="1.10.287.1060">
    <property type="entry name" value="ESAT-6-like"/>
    <property type="match status" value="1"/>
</dbReference>
<evidence type="ECO:0000313" key="3">
    <source>
        <dbReference type="EMBL" id="NYE94488.1"/>
    </source>
</evidence>
<dbReference type="AlphaFoldDB" id="A0A7Y9S4L3"/>
<dbReference type="EMBL" id="JACBYQ010000001">
    <property type="protein sequence ID" value="NYE94488.1"/>
    <property type="molecule type" value="Genomic_DNA"/>
</dbReference>
<dbReference type="InterPro" id="IPR010310">
    <property type="entry name" value="T7SS_ESAT-6-like"/>
</dbReference>
<evidence type="ECO:0000313" key="4">
    <source>
        <dbReference type="Proteomes" id="UP000521748"/>
    </source>
</evidence>
<dbReference type="SUPFAM" id="SSF140453">
    <property type="entry name" value="EsxAB dimer-like"/>
    <property type="match status" value="1"/>
</dbReference>
<sequence>MAEYKVTSEQLSHVSTQLSSGSADIEGKLSNLNAQVKALIDNDWQGGASTSFNDLYEQFHRAGMDLKSALDGISHQLGAAAREYEQTEHNVTSGFRS</sequence>
<comment type="caution">
    <text evidence="3">The sequence shown here is derived from an EMBL/GenBank/DDBJ whole genome shotgun (WGS) entry which is preliminary data.</text>
</comment>
<dbReference type="InterPro" id="IPR036689">
    <property type="entry name" value="ESAT-6-like_sf"/>
</dbReference>
<name>A0A7Y9S4L3_9MICC</name>
<comment type="similarity">
    <text evidence="1">Belongs to the WXG100 family.</text>
</comment>
<dbReference type="NCBIfam" id="TIGR03930">
    <property type="entry name" value="WXG100_ESAT6"/>
    <property type="match status" value="1"/>
</dbReference>
<reference evidence="3 4" key="1">
    <citation type="submission" date="2020-07" db="EMBL/GenBank/DDBJ databases">
        <title>Sequencing the genomes of 1000 actinobacteria strains.</title>
        <authorList>
            <person name="Klenk H.-P."/>
        </authorList>
    </citation>
    <scope>NUCLEOTIDE SEQUENCE [LARGE SCALE GENOMIC DNA]</scope>
    <source>
        <strain evidence="3 4">DSM 102047</strain>
    </source>
</reference>
<feature type="region of interest" description="Disordered" evidence="2">
    <location>
        <begin position="1"/>
        <end position="22"/>
    </location>
</feature>
<gene>
    <name evidence="3" type="ORF">FHU41_000709</name>
</gene>